<feature type="compositionally biased region" description="Polar residues" evidence="1">
    <location>
        <begin position="162"/>
        <end position="199"/>
    </location>
</feature>
<feature type="region of interest" description="Disordered" evidence="1">
    <location>
        <begin position="371"/>
        <end position="484"/>
    </location>
</feature>
<accession>A0A4P9XYH6</accession>
<feature type="region of interest" description="Disordered" evidence="1">
    <location>
        <begin position="147"/>
        <end position="263"/>
    </location>
</feature>
<feature type="compositionally biased region" description="Low complexity" evidence="1">
    <location>
        <begin position="204"/>
        <end position="223"/>
    </location>
</feature>
<proteinExistence type="predicted"/>
<feature type="compositionally biased region" description="Low complexity" evidence="1">
    <location>
        <begin position="78"/>
        <end position="93"/>
    </location>
</feature>
<evidence type="ECO:0000256" key="1">
    <source>
        <dbReference type="SAM" id="MobiDB-lite"/>
    </source>
</evidence>
<name>A0A4P9XYH6_9FUNG</name>
<feature type="compositionally biased region" description="Polar residues" evidence="1">
    <location>
        <begin position="390"/>
        <end position="400"/>
    </location>
</feature>
<evidence type="ECO:0000256" key="2">
    <source>
        <dbReference type="SAM" id="SignalP"/>
    </source>
</evidence>
<dbReference type="EMBL" id="KZ992450">
    <property type="protein sequence ID" value="RKP10480.1"/>
    <property type="molecule type" value="Genomic_DNA"/>
</dbReference>
<evidence type="ECO:0000313" key="3">
    <source>
        <dbReference type="EMBL" id="RKP10480.1"/>
    </source>
</evidence>
<feature type="compositionally biased region" description="Acidic residues" evidence="1">
    <location>
        <begin position="147"/>
        <end position="157"/>
    </location>
</feature>
<feature type="compositionally biased region" description="Polar residues" evidence="1">
    <location>
        <begin position="68"/>
        <end position="77"/>
    </location>
</feature>
<feature type="compositionally biased region" description="Low complexity" evidence="1">
    <location>
        <begin position="475"/>
        <end position="484"/>
    </location>
</feature>
<feature type="chain" id="PRO_5021013278" evidence="2">
    <location>
        <begin position="23"/>
        <end position="567"/>
    </location>
</feature>
<feature type="compositionally biased region" description="Basic and acidic residues" evidence="1">
    <location>
        <begin position="444"/>
        <end position="474"/>
    </location>
</feature>
<sequence>MTSSRTLLVSALLLSWCLTAQAHAGAHPAVPAVAQPPATAANYSAPLPLNVTDNKQYDDHEECGCEAMQSNSKHSSGPSHVQASSAPVSQASHVHPHSTLTPAAIQDKADDACKDCCGETYHHDCCDGGCDDDEVYGDEECDKDCDEAEEDSDETEDCGTANEASVNGTSPAVSYQENHANATRVTTNYTTPLNKSAPSTAPGPSGHPASHAVHAPVPYHAPANVDKSCSGAPATSTNHTRNATSYIPMAPQDMGSEPYSKAPAVSVNNAQKTTSHVPTMPEAVNNKAYSDVPVAPVNNARNATGYVPAAPAAPKDMDSKAYPDALAASANSAYNTTGYVPAAPAAAKDMGNRPHSDALAIPANSTYNAASHAPAAPAASKDATSKPHTDASTVPASNAHDTAGYTPAAPAAHEQGAADQTHASPSVGGALAMAPNNETYTKPSTEKAADTPAGDDAKAKSDKPDADGHADKQATKPAAPATPHVVHVDKISETPPVDGDYISFADEKPAAEQATYSGKSPSVIRSPGKAALNGAAPSDAARAHAPLHAATAVAATAAALAAWMAAV</sequence>
<organism evidence="3 4">
    <name type="scientific">Thamnocephalis sphaerospora</name>
    <dbReference type="NCBI Taxonomy" id="78915"/>
    <lineage>
        <taxon>Eukaryota</taxon>
        <taxon>Fungi</taxon>
        <taxon>Fungi incertae sedis</taxon>
        <taxon>Zoopagomycota</taxon>
        <taxon>Zoopagomycotina</taxon>
        <taxon>Zoopagomycetes</taxon>
        <taxon>Zoopagales</taxon>
        <taxon>Sigmoideomycetaceae</taxon>
        <taxon>Thamnocephalis</taxon>
    </lineage>
</organism>
<gene>
    <name evidence="3" type="ORF">THASP1DRAFT_27717</name>
</gene>
<keyword evidence="2" id="KW-0732">Signal</keyword>
<feature type="compositionally biased region" description="Low complexity" evidence="1">
    <location>
        <begin position="371"/>
        <end position="382"/>
    </location>
</feature>
<feature type="region of interest" description="Disordered" evidence="1">
    <location>
        <begin position="68"/>
        <end position="97"/>
    </location>
</feature>
<protein>
    <submittedName>
        <fullName evidence="3">Uncharacterized protein</fullName>
    </submittedName>
</protein>
<keyword evidence="4" id="KW-1185">Reference proteome</keyword>
<dbReference type="Proteomes" id="UP000271241">
    <property type="component" value="Unassembled WGS sequence"/>
</dbReference>
<dbReference type="AlphaFoldDB" id="A0A4P9XYH6"/>
<feature type="signal peptide" evidence="2">
    <location>
        <begin position="1"/>
        <end position="22"/>
    </location>
</feature>
<evidence type="ECO:0000313" key="4">
    <source>
        <dbReference type="Proteomes" id="UP000271241"/>
    </source>
</evidence>
<reference evidence="4" key="1">
    <citation type="journal article" date="2018" name="Nat. Microbiol.">
        <title>Leveraging single-cell genomics to expand the fungal tree of life.</title>
        <authorList>
            <person name="Ahrendt S.R."/>
            <person name="Quandt C.A."/>
            <person name="Ciobanu D."/>
            <person name="Clum A."/>
            <person name="Salamov A."/>
            <person name="Andreopoulos B."/>
            <person name="Cheng J.F."/>
            <person name="Woyke T."/>
            <person name="Pelin A."/>
            <person name="Henrissat B."/>
            <person name="Reynolds N.K."/>
            <person name="Benny G.L."/>
            <person name="Smith M.E."/>
            <person name="James T.Y."/>
            <person name="Grigoriev I.V."/>
        </authorList>
    </citation>
    <scope>NUCLEOTIDE SEQUENCE [LARGE SCALE GENOMIC DNA]</scope>
    <source>
        <strain evidence="4">RSA 1356</strain>
    </source>
</reference>
<feature type="compositionally biased region" description="Low complexity" evidence="1">
    <location>
        <begin position="408"/>
        <end position="418"/>
    </location>
</feature>
<feature type="compositionally biased region" description="Polar residues" evidence="1">
    <location>
        <begin position="233"/>
        <end position="245"/>
    </location>
</feature>